<feature type="compositionally biased region" description="Polar residues" evidence="1">
    <location>
        <begin position="425"/>
        <end position="444"/>
    </location>
</feature>
<protein>
    <submittedName>
        <fullName evidence="3">Protein embryo defective 1674</fullName>
    </submittedName>
</protein>
<proteinExistence type="predicted"/>
<sequence length="546" mass="61542">MASDSDPSINSNDSSSYFQQTVCLQDWWLIKSKKGFEGKRLAVAGLSSKEIFGFSFYWTLENAFKTEDLARSGQNLNGTEWGITDDVHIIKLYRACVVDLLNWIISKTQTCTSHAAESLVRQRAVRVFSSAPIIKRYDVFTLETADGITVIIKGFINKLRTNENGFPSEVFNHFLFGFPPHWEEYAEKCFEGGSTSGFVSRSNPGVVSISTHDLDKLMMDSESGKKIIVQLMFFLFLQEETNQCKKAINEARHENSEDVVEMKRKNNERSSPFEACENQDVGNLNRSSLTASAQSGKKMDISEDIPCQSEGQVSKCQSRKSNRKWQEGQKAEIGLKTKRKSFISVPVGFDHVNNTVGNISREIGGESISNLSDVGPQEHHNITVEKLDDECLKDGSQKNSEFPPAYTNAKCKQNHENIMIQAKIQSKNTNESVRPSTRPGQANQKIDLKTPVGERASSSGKKTKRKLDYNIQVTHPSIKERTEVSIVSPELLSLKRSRSGRLLLPSLDFWRNQKAVYDAVRDIFLPHTWFLILTFVSVQQTHECIS</sequence>
<dbReference type="AlphaFoldDB" id="A0A438IQ57"/>
<evidence type="ECO:0000313" key="4">
    <source>
        <dbReference type="Proteomes" id="UP000288805"/>
    </source>
</evidence>
<reference evidence="3 4" key="1">
    <citation type="journal article" date="2018" name="PLoS Genet.">
        <title>Population sequencing reveals clonal diversity and ancestral inbreeding in the grapevine cultivar Chardonnay.</title>
        <authorList>
            <person name="Roach M.J."/>
            <person name="Johnson D.L."/>
            <person name="Bohlmann J."/>
            <person name="van Vuuren H.J."/>
            <person name="Jones S.J."/>
            <person name="Pretorius I.S."/>
            <person name="Schmidt S.A."/>
            <person name="Borneman A.R."/>
        </authorList>
    </citation>
    <scope>NUCLEOTIDE SEQUENCE [LARGE SCALE GENOMIC DNA]</scope>
    <source>
        <strain evidence="4">cv. Chardonnay</strain>
        <tissue evidence="3">Leaf</tissue>
    </source>
</reference>
<evidence type="ECO:0000256" key="1">
    <source>
        <dbReference type="SAM" id="MobiDB-lite"/>
    </source>
</evidence>
<dbReference type="EMBL" id="QGNW01000091">
    <property type="protein sequence ID" value="RVW98811.1"/>
    <property type="molecule type" value="Genomic_DNA"/>
</dbReference>
<evidence type="ECO:0000313" key="3">
    <source>
        <dbReference type="EMBL" id="RVW98811.1"/>
    </source>
</evidence>
<dbReference type="InterPro" id="IPR015216">
    <property type="entry name" value="SANTA"/>
</dbReference>
<name>A0A438IQ57_VITVI</name>
<gene>
    <name evidence="3" type="primary">EMB1674_0</name>
    <name evidence="3" type="ORF">CK203_024122</name>
</gene>
<dbReference type="PANTHER" id="PTHR35311:SF9">
    <property type="entry name" value="KINETOCHORE-ASSOCIATED PROTEIN KNL-2 HOMOLOG"/>
    <property type="match status" value="1"/>
</dbReference>
<feature type="domain" description="SANTA" evidence="2">
    <location>
        <begin position="98"/>
        <end position="185"/>
    </location>
</feature>
<dbReference type="Proteomes" id="UP000288805">
    <property type="component" value="Unassembled WGS sequence"/>
</dbReference>
<organism evidence="3 4">
    <name type="scientific">Vitis vinifera</name>
    <name type="common">Grape</name>
    <dbReference type="NCBI Taxonomy" id="29760"/>
    <lineage>
        <taxon>Eukaryota</taxon>
        <taxon>Viridiplantae</taxon>
        <taxon>Streptophyta</taxon>
        <taxon>Embryophyta</taxon>
        <taxon>Tracheophyta</taxon>
        <taxon>Spermatophyta</taxon>
        <taxon>Magnoliopsida</taxon>
        <taxon>eudicotyledons</taxon>
        <taxon>Gunneridae</taxon>
        <taxon>Pentapetalae</taxon>
        <taxon>rosids</taxon>
        <taxon>Vitales</taxon>
        <taxon>Vitaceae</taxon>
        <taxon>Viteae</taxon>
        <taxon>Vitis</taxon>
    </lineage>
</organism>
<accession>A0A438IQ57</accession>
<dbReference type="Pfam" id="PF09133">
    <property type="entry name" value="SANTA"/>
    <property type="match status" value="1"/>
</dbReference>
<dbReference type="PANTHER" id="PTHR35311">
    <property type="entry name" value="KINETOCHORE-ASSOCIATED PROTEIN KNL-2 HOMOLOG"/>
    <property type="match status" value="1"/>
</dbReference>
<evidence type="ECO:0000259" key="2">
    <source>
        <dbReference type="Pfam" id="PF09133"/>
    </source>
</evidence>
<feature type="region of interest" description="Disordered" evidence="1">
    <location>
        <begin position="425"/>
        <end position="465"/>
    </location>
</feature>
<dbReference type="InterPro" id="IPR053090">
    <property type="entry name" value="Centromere_KNL-2_homolog"/>
</dbReference>
<feature type="region of interest" description="Disordered" evidence="1">
    <location>
        <begin position="306"/>
        <end position="328"/>
    </location>
</feature>
<comment type="caution">
    <text evidence="3">The sequence shown here is derived from an EMBL/GenBank/DDBJ whole genome shotgun (WGS) entry which is preliminary data.</text>
</comment>